<sequence length="148" mass="16875">MPARPALQGRRQCRPSMRVSIVTTESDAPAPISCSVAVPTARMRVRPVVPRPPPVPPLGARVRRDHGVRRRRRRSHLHDSLPCSRQTRTRRRRTQGRWWRSSSARALFTFYLSSLGSQYKFTFFRDGGSRPRGNDSAGSRRLFSKGLP</sequence>
<name>F2CQ42_HORVV</name>
<organism evidence="2">
    <name type="scientific">Hordeum vulgare subsp. vulgare</name>
    <name type="common">Domesticated barley</name>
    <dbReference type="NCBI Taxonomy" id="112509"/>
    <lineage>
        <taxon>Eukaryota</taxon>
        <taxon>Viridiplantae</taxon>
        <taxon>Streptophyta</taxon>
        <taxon>Embryophyta</taxon>
        <taxon>Tracheophyta</taxon>
        <taxon>Spermatophyta</taxon>
        <taxon>Magnoliopsida</taxon>
        <taxon>Liliopsida</taxon>
        <taxon>Poales</taxon>
        <taxon>Poaceae</taxon>
        <taxon>BOP clade</taxon>
        <taxon>Pooideae</taxon>
        <taxon>Triticodae</taxon>
        <taxon>Triticeae</taxon>
        <taxon>Hordeinae</taxon>
        <taxon>Hordeum</taxon>
    </lineage>
</organism>
<reference evidence="2" key="1">
    <citation type="journal article" date="2011" name="Plant Physiol.">
        <title>Comprehensive sequence analysis of 24,783 barley full-length cDNAs derived from 12 clone libraries.</title>
        <authorList>
            <person name="Matsumoto T."/>
            <person name="Tanaka T."/>
            <person name="Sakai H."/>
            <person name="Amano N."/>
            <person name="Kanamori H."/>
            <person name="Kurita K."/>
            <person name="Kikuta A."/>
            <person name="Kamiya K."/>
            <person name="Yamamoto M."/>
            <person name="Ikawa H."/>
            <person name="Fujii N."/>
            <person name="Hori K."/>
            <person name="Itoh T."/>
            <person name="Sato K."/>
        </authorList>
    </citation>
    <scope>NUCLEOTIDE SEQUENCE</scope>
    <source>
        <tissue evidence="2">Shoot</tissue>
    </source>
</reference>
<feature type="region of interest" description="Disordered" evidence="1">
    <location>
        <begin position="126"/>
        <end position="148"/>
    </location>
</feature>
<evidence type="ECO:0000313" key="2">
    <source>
        <dbReference type="EMBL" id="BAJ84963.1"/>
    </source>
</evidence>
<evidence type="ECO:0000256" key="1">
    <source>
        <dbReference type="SAM" id="MobiDB-lite"/>
    </source>
</evidence>
<accession>F2CQ42</accession>
<dbReference type="EMBL" id="AK353744">
    <property type="protein sequence ID" value="BAJ84963.1"/>
    <property type="molecule type" value="mRNA"/>
</dbReference>
<dbReference type="AlphaFoldDB" id="F2CQ42"/>
<feature type="compositionally biased region" description="Basic residues" evidence="1">
    <location>
        <begin position="61"/>
        <end position="76"/>
    </location>
</feature>
<proteinExistence type="evidence at transcript level"/>
<protein>
    <submittedName>
        <fullName evidence="2">Predicted protein</fullName>
    </submittedName>
</protein>
<feature type="region of interest" description="Disordered" evidence="1">
    <location>
        <begin position="47"/>
        <end position="96"/>
    </location>
</feature>